<protein>
    <recommendedName>
        <fullName evidence="1">HTH cro/C1-type domain-containing protein</fullName>
    </recommendedName>
</protein>
<dbReference type="OrthoDB" id="2472497at2"/>
<dbReference type="EMBL" id="LWMH01000001">
    <property type="protein sequence ID" value="KZS48135.1"/>
    <property type="molecule type" value="Genomic_DNA"/>
</dbReference>
<dbReference type="AlphaFoldDB" id="A0A163LHK7"/>
<dbReference type="InterPro" id="IPR001387">
    <property type="entry name" value="Cro/C1-type_HTH"/>
</dbReference>
<dbReference type="GeneID" id="97611716"/>
<evidence type="ECO:0000313" key="2">
    <source>
        <dbReference type="EMBL" id="KZS48135.1"/>
    </source>
</evidence>
<accession>A0A163LHK7</accession>
<dbReference type="SUPFAM" id="SSF47413">
    <property type="entry name" value="lambda repressor-like DNA-binding domains"/>
    <property type="match status" value="1"/>
</dbReference>
<dbReference type="Proteomes" id="UP000076796">
    <property type="component" value="Unassembled WGS sequence"/>
</dbReference>
<sequence>MTPRIGKSRLPEWFARTSTKQVDLARYLSVSESYISQVIKGDAQLSVIKMKMTADFFECHMDELVHWIYD</sequence>
<dbReference type="GO" id="GO:0003677">
    <property type="term" value="F:DNA binding"/>
    <property type="evidence" value="ECO:0007669"/>
    <property type="project" value="InterPro"/>
</dbReference>
<dbReference type="Pfam" id="PF01381">
    <property type="entry name" value="HTH_3"/>
    <property type="match status" value="1"/>
</dbReference>
<dbReference type="RefSeq" id="WP_063479181.1">
    <property type="nucleotide sequence ID" value="NZ_CP147845.1"/>
</dbReference>
<comment type="caution">
    <text evidence="2">The sequence shown here is derived from an EMBL/GenBank/DDBJ whole genome shotgun (WGS) entry which is preliminary data.</text>
</comment>
<evidence type="ECO:0000259" key="1">
    <source>
        <dbReference type="PROSITE" id="PS50943"/>
    </source>
</evidence>
<feature type="domain" description="HTH cro/C1-type" evidence="1">
    <location>
        <begin position="21"/>
        <end position="64"/>
    </location>
</feature>
<reference evidence="2" key="1">
    <citation type="journal article" date="2016" name="Genome Announc.">
        <title>Draft genomes of two strains of Paenibacillus glucanolyticus with capability to degrade lignocellulose.</title>
        <authorList>
            <person name="Mathews S.L."/>
            <person name="Pawlak J."/>
            <person name="Grunden A.M."/>
        </authorList>
    </citation>
    <scope>NUCLEOTIDE SEQUENCE [LARGE SCALE GENOMIC DNA]</scope>
    <source>
        <strain evidence="2">SLM1</strain>
    </source>
</reference>
<organism evidence="2 3">
    <name type="scientific">Paenibacillus glucanolyticus</name>
    <dbReference type="NCBI Taxonomy" id="59843"/>
    <lineage>
        <taxon>Bacteria</taxon>
        <taxon>Bacillati</taxon>
        <taxon>Bacillota</taxon>
        <taxon>Bacilli</taxon>
        <taxon>Bacillales</taxon>
        <taxon>Paenibacillaceae</taxon>
        <taxon>Paenibacillus</taxon>
    </lineage>
</organism>
<evidence type="ECO:0000313" key="3">
    <source>
        <dbReference type="Proteomes" id="UP000076796"/>
    </source>
</evidence>
<dbReference type="SMART" id="SM00530">
    <property type="entry name" value="HTH_XRE"/>
    <property type="match status" value="1"/>
</dbReference>
<gene>
    <name evidence="2" type="ORF">AWU65_20480</name>
</gene>
<dbReference type="CDD" id="cd00093">
    <property type="entry name" value="HTH_XRE"/>
    <property type="match status" value="1"/>
</dbReference>
<dbReference type="Gene3D" id="1.10.260.40">
    <property type="entry name" value="lambda repressor-like DNA-binding domains"/>
    <property type="match status" value="1"/>
</dbReference>
<proteinExistence type="predicted"/>
<keyword evidence="3" id="KW-1185">Reference proteome</keyword>
<dbReference type="PROSITE" id="PS50943">
    <property type="entry name" value="HTH_CROC1"/>
    <property type="match status" value="1"/>
</dbReference>
<dbReference type="InterPro" id="IPR010982">
    <property type="entry name" value="Lambda_DNA-bd_dom_sf"/>
</dbReference>
<name>A0A163LHK7_9BACL</name>